<evidence type="ECO:0000313" key="2">
    <source>
        <dbReference type="EMBL" id="AQS83600.1"/>
    </source>
</evidence>
<evidence type="ECO:0000259" key="1">
    <source>
        <dbReference type="Pfam" id="PF05713"/>
    </source>
</evidence>
<dbReference type="RefSeq" id="WP_077811627.1">
    <property type="nucleotide sequence ID" value="NZ_CP014692.1"/>
</dbReference>
<sequence length="108" mass="12305">MRKDTRISVRCTRDQLDRWNAIAHSHGHQTASSFFRELMASSDFVTHEKKQLLGELDQATDQVARCGNNLNQIAHHLNAGGYEDASVAVGECRSLIRDMKRIVRDIRQ</sequence>
<evidence type="ECO:0000313" key="3">
    <source>
        <dbReference type="Proteomes" id="UP000188937"/>
    </source>
</evidence>
<dbReference type="InterPro" id="IPR008687">
    <property type="entry name" value="MobC"/>
</dbReference>
<dbReference type="Pfam" id="PF05713">
    <property type="entry name" value="MobC"/>
    <property type="match status" value="1"/>
</dbReference>
<name>A0A1U9KCV0_ACEAC</name>
<accession>A0A1U9KCV0</accession>
<protein>
    <recommendedName>
        <fullName evidence="1">Bacterial mobilisation domain-containing protein</fullName>
    </recommendedName>
</protein>
<dbReference type="STRING" id="435.A0U92_01125"/>
<reference evidence="2 3" key="1">
    <citation type="submission" date="2016-03" db="EMBL/GenBank/DDBJ databases">
        <title>Acetic acid bacteria sequencing.</title>
        <authorList>
            <person name="Brandt J."/>
            <person name="Jakob F."/>
            <person name="Vogel R.F."/>
        </authorList>
    </citation>
    <scope>NUCLEOTIDE SEQUENCE [LARGE SCALE GENOMIC DNA]</scope>
    <source>
        <strain evidence="2 3">TMW2.1153</strain>
    </source>
</reference>
<proteinExistence type="predicted"/>
<gene>
    <name evidence="2" type="ORF">A0U92_01125</name>
</gene>
<dbReference type="Proteomes" id="UP000188937">
    <property type="component" value="Chromosome"/>
</dbReference>
<dbReference type="EMBL" id="CP014692">
    <property type="protein sequence ID" value="AQS83600.1"/>
    <property type="molecule type" value="Genomic_DNA"/>
</dbReference>
<keyword evidence="3" id="KW-1185">Reference proteome</keyword>
<feature type="domain" description="Bacterial mobilisation" evidence="1">
    <location>
        <begin position="62"/>
        <end position="89"/>
    </location>
</feature>
<organism evidence="2 3">
    <name type="scientific">Acetobacter aceti</name>
    <dbReference type="NCBI Taxonomy" id="435"/>
    <lineage>
        <taxon>Bacteria</taxon>
        <taxon>Pseudomonadati</taxon>
        <taxon>Pseudomonadota</taxon>
        <taxon>Alphaproteobacteria</taxon>
        <taxon>Acetobacterales</taxon>
        <taxon>Acetobacteraceae</taxon>
        <taxon>Acetobacter</taxon>
        <taxon>Acetobacter subgen. Acetobacter</taxon>
    </lineage>
</organism>
<dbReference type="AlphaFoldDB" id="A0A1U9KCV0"/>
<dbReference type="OrthoDB" id="2004071at2"/>
<dbReference type="KEGG" id="aace:A0U92_01125"/>